<dbReference type="RefSeq" id="WP_081191776.1">
    <property type="nucleotide sequence ID" value="NZ_MWIH01000005.1"/>
</dbReference>
<proteinExistence type="inferred from homology"/>
<keyword evidence="9" id="KW-1185">Reference proteome</keyword>
<dbReference type="InterPro" id="IPR022907">
    <property type="entry name" value="VapC_family"/>
</dbReference>
<keyword evidence="3 6" id="KW-0479">Metal-binding</keyword>
<evidence type="ECO:0000256" key="5">
    <source>
        <dbReference type="ARBA" id="ARBA00022842"/>
    </source>
</evidence>
<organism evidence="8 9">
    <name type="scientific">Saccharomonospora piscinae</name>
    <dbReference type="NCBI Taxonomy" id="687388"/>
    <lineage>
        <taxon>Bacteria</taxon>
        <taxon>Bacillati</taxon>
        <taxon>Actinomycetota</taxon>
        <taxon>Actinomycetes</taxon>
        <taxon>Pseudonocardiales</taxon>
        <taxon>Pseudonocardiaceae</taxon>
        <taxon>Saccharomonospora</taxon>
    </lineage>
</organism>
<dbReference type="GO" id="GO:0000287">
    <property type="term" value="F:magnesium ion binding"/>
    <property type="evidence" value="ECO:0007669"/>
    <property type="project" value="UniProtKB-UniRule"/>
</dbReference>
<dbReference type="Pfam" id="PF01850">
    <property type="entry name" value="PIN"/>
    <property type="match status" value="1"/>
</dbReference>
<comment type="similarity">
    <text evidence="6">Belongs to the PINc/VapC protein family.</text>
</comment>
<dbReference type="Proteomes" id="UP000192591">
    <property type="component" value="Unassembled WGS sequence"/>
</dbReference>
<dbReference type="GO" id="GO:0004540">
    <property type="term" value="F:RNA nuclease activity"/>
    <property type="evidence" value="ECO:0007669"/>
    <property type="project" value="InterPro"/>
</dbReference>
<keyword evidence="5 6" id="KW-0460">Magnesium</keyword>
<dbReference type="InterPro" id="IPR029060">
    <property type="entry name" value="PIN-like_dom_sf"/>
</dbReference>
<dbReference type="SUPFAM" id="SSF88723">
    <property type="entry name" value="PIN domain-like"/>
    <property type="match status" value="1"/>
</dbReference>
<feature type="domain" description="PIN" evidence="7">
    <location>
        <begin position="3"/>
        <end position="122"/>
    </location>
</feature>
<gene>
    <name evidence="6" type="primary">vapC</name>
    <name evidence="8" type="ORF">B1813_11495</name>
</gene>
<dbReference type="EC" id="3.1.-.-" evidence="6"/>
<protein>
    <recommendedName>
        <fullName evidence="6">Ribonuclease VapC</fullName>
        <shortName evidence="6">RNase VapC</shortName>
        <ecNumber evidence="6">3.1.-.-</ecNumber>
    </recommendedName>
    <alternativeName>
        <fullName evidence="6">Toxin VapC</fullName>
    </alternativeName>
</protein>
<comment type="function">
    <text evidence="6">Toxic component of a toxin-antitoxin (TA) system. An RNase.</text>
</comment>
<feature type="binding site" evidence="6">
    <location>
        <position position="101"/>
    </location>
    <ligand>
        <name>Mg(2+)</name>
        <dbReference type="ChEBI" id="CHEBI:18420"/>
    </ligand>
</feature>
<feature type="binding site" evidence="6">
    <location>
        <position position="6"/>
    </location>
    <ligand>
        <name>Mg(2+)</name>
        <dbReference type="ChEBI" id="CHEBI:18420"/>
    </ligand>
</feature>
<sequence>MIVVADTSALYAAFDADQEEHPEAASVMESETLAISPLVLTELDHLIRRDIGFLASCDVAEALVDRISDGQYKLAELKHTDMIVAQKVRRRYASLRLDLADAVGVLLADRYRTDRIFTLDHRDYRAVKPLSPQFDAFRLLPADGR</sequence>
<evidence type="ECO:0000259" key="7">
    <source>
        <dbReference type="Pfam" id="PF01850"/>
    </source>
</evidence>
<comment type="cofactor">
    <cofactor evidence="6">
        <name>Mg(2+)</name>
        <dbReference type="ChEBI" id="CHEBI:18420"/>
    </cofactor>
</comment>
<evidence type="ECO:0000256" key="6">
    <source>
        <dbReference type="HAMAP-Rule" id="MF_00265"/>
    </source>
</evidence>
<evidence type="ECO:0000256" key="3">
    <source>
        <dbReference type="ARBA" id="ARBA00022723"/>
    </source>
</evidence>
<dbReference type="AlphaFoldDB" id="A0A1V9A6W2"/>
<evidence type="ECO:0000256" key="2">
    <source>
        <dbReference type="ARBA" id="ARBA00022722"/>
    </source>
</evidence>
<evidence type="ECO:0000256" key="4">
    <source>
        <dbReference type="ARBA" id="ARBA00022801"/>
    </source>
</evidence>
<keyword evidence="1 6" id="KW-1277">Toxin-antitoxin system</keyword>
<accession>A0A1V9A6W2</accession>
<dbReference type="GO" id="GO:0090729">
    <property type="term" value="F:toxin activity"/>
    <property type="evidence" value="ECO:0007669"/>
    <property type="project" value="UniProtKB-KW"/>
</dbReference>
<dbReference type="STRING" id="1962155.B1813_11495"/>
<comment type="caution">
    <text evidence="8">The sequence shown here is derived from an EMBL/GenBank/DDBJ whole genome shotgun (WGS) entry which is preliminary data.</text>
</comment>
<dbReference type="EMBL" id="MWIH01000005">
    <property type="protein sequence ID" value="OQO92766.1"/>
    <property type="molecule type" value="Genomic_DNA"/>
</dbReference>
<evidence type="ECO:0000313" key="9">
    <source>
        <dbReference type="Proteomes" id="UP000192591"/>
    </source>
</evidence>
<evidence type="ECO:0000313" key="8">
    <source>
        <dbReference type="EMBL" id="OQO92766.1"/>
    </source>
</evidence>
<keyword evidence="6" id="KW-0800">Toxin</keyword>
<dbReference type="InterPro" id="IPR002716">
    <property type="entry name" value="PIN_dom"/>
</dbReference>
<dbReference type="HAMAP" id="MF_00265">
    <property type="entry name" value="VapC_Nob1"/>
    <property type="match status" value="1"/>
</dbReference>
<evidence type="ECO:0000256" key="1">
    <source>
        <dbReference type="ARBA" id="ARBA00022649"/>
    </source>
</evidence>
<dbReference type="Gene3D" id="3.40.50.1010">
    <property type="entry name" value="5'-nuclease"/>
    <property type="match status" value="1"/>
</dbReference>
<reference evidence="8 9" key="1">
    <citation type="submission" date="2017-02" db="EMBL/GenBank/DDBJ databases">
        <title>Draft genome of Saccharomonospora sp. 154.</title>
        <authorList>
            <person name="Alonso-Carmona G.S."/>
            <person name="De La Haba R."/>
            <person name="Vera-Gargallo B."/>
            <person name="Sandoval-Trujillo A.H."/>
            <person name="Ramirez-Duran N."/>
            <person name="Ventosa A."/>
        </authorList>
    </citation>
    <scope>NUCLEOTIDE SEQUENCE [LARGE SCALE GENOMIC DNA]</scope>
    <source>
        <strain evidence="8 9">LRS4.154</strain>
    </source>
</reference>
<dbReference type="GO" id="GO:0016787">
    <property type="term" value="F:hydrolase activity"/>
    <property type="evidence" value="ECO:0007669"/>
    <property type="project" value="UniProtKB-KW"/>
</dbReference>
<name>A0A1V9A6W2_SACPI</name>
<keyword evidence="2 6" id="KW-0540">Nuclease</keyword>
<keyword evidence="4 6" id="KW-0378">Hydrolase</keyword>